<keyword evidence="3" id="KW-1185">Reference proteome</keyword>
<evidence type="ECO:0000313" key="3">
    <source>
        <dbReference type="Proteomes" id="UP000192758"/>
    </source>
</evidence>
<accession>A0A1W0E7H0</accession>
<dbReference type="Proteomes" id="UP000192758">
    <property type="component" value="Unassembled WGS sequence"/>
</dbReference>
<dbReference type="EMBL" id="MNPJ01000014">
    <property type="protein sequence ID" value="OQS55109.1"/>
    <property type="molecule type" value="Genomic_DNA"/>
</dbReference>
<reference evidence="2 3" key="1">
    <citation type="journal article" date="2017" name="Environ. Microbiol.">
        <title>Decay of the glycolytic pathway and adaptation to intranuclear parasitism within Enterocytozoonidae microsporidia.</title>
        <authorList>
            <person name="Wiredu Boakye D."/>
            <person name="Jaroenlak P."/>
            <person name="Prachumwat A."/>
            <person name="Williams T.A."/>
            <person name="Bateman K.S."/>
            <person name="Itsathitphaisarn O."/>
            <person name="Sritunyalucksana K."/>
            <person name="Paszkiewicz K.H."/>
            <person name="Moore K.A."/>
            <person name="Stentiford G.D."/>
            <person name="Williams B.A."/>
        </authorList>
    </citation>
    <scope>NUCLEOTIDE SEQUENCE [LARGE SCALE GENOMIC DNA]</scope>
    <source>
        <strain evidence="2 3">TH1</strain>
    </source>
</reference>
<evidence type="ECO:0000256" key="1">
    <source>
        <dbReference type="SAM" id="Phobius"/>
    </source>
</evidence>
<protein>
    <submittedName>
        <fullName evidence="2">Uncharacterized protein</fullName>
    </submittedName>
</protein>
<gene>
    <name evidence="2" type="ORF">EHP00_300</name>
</gene>
<evidence type="ECO:0000313" key="2">
    <source>
        <dbReference type="EMBL" id="OQS55109.1"/>
    </source>
</evidence>
<dbReference type="VEuPathDB" id="MicrosporidiaDB:EHP00_300"/>
<keyword evidence="1" id="KW-0812">Transmembrane</keyword>
<comment type="caution">
    <text evidence="2">The sequence shown here is derived from an EMBL/GenBank/DDBJ whole genome shotgun (WGS) entry which is preliminary data.</text>
</comment>
<organism evidence="2 3">
    <name type="scientific">Ecytonucleospora hepatopenaei</name>
    <dbReference type="NCBI Taxonomy" id="646526"/>
    <lineage>
        <taxon>Eukaryota</taxon>
        <taxon>Fungi</taxon>
        <taxon>Fungi incertae sedis</taxon>
        <taxon>Microsporidia</taxon>
        <taxon>Enterocytozoonidae</taxon>
        <taxon>Ecytonucleospora</taxon>
    </lineage>
</organism>
<dbReference type="AlphaFoldDB" id="A0A1W0E7H0"/>
<sequence length="66" mass="7918">MLYFYENYNILTYVMLLVITNSLLLFELLSFVVFYFGIEFSASNLVRNNFVCMYFSQAKKNKTIKF</sequence>
<name>A0A1W0E7H0_9MICR</name>
<proteinExistence type="predicted"/>
<feature type="transmembrane region" description="Helical" evidence="1">
    <location>
        <begin position="12"/>
        <end position="38"/>
    </location>
</feature>
<keyword evidence="1" id="KW-0472">Membrane</keyword>
<keyword evidence="1" id="KW-1133">Transmembrane helix</keyword>